<dbReference type="VEuPathDB" id="TrichDB:TRFO_24097"/>
<comment type="caution">
    <text evidence="3">The sequence shown here is derived from an EMBL/GenBank/DDBJ whole genome shotgun (WGS) entry which is preliminary data.</text>
</comment>
<evidence type="ECO:0000256" key="1">
    <source>
        <dbReference type="SAM" id="MobiDB-lite"/>
    </source>
</evidence>
<dbReference type="CDD" id="cd01650">
    <property type="entry name" value="RT_nLTR_like"/>
    <property type="match status" value="1"/>
</dbReference>
<dbReference type="PANTHER" id="PTHR19446">
    <property type="entry name" value="REVERSE TRANSCRIPTASES"/>
    <property type="match status" value="1"/>
</dbReference>
<dbReference type="Gene3D" id="3.30.70.270">
    <property type="match status" value="1"/>
</dbReference>
<reference evidence="3" key="1">
    <citation type="submission" date="2016-10" db="EMBL/GenBank/DDBJ databases">
        <authorList>
            <person name="Benchimol M."/>
            <person name="Almeida L.G."/>
            <person name="Vasconcelos A.T."/>
            <person name="Perreira-Neves A."/>
            <person name="Rosa I.A."/>
            <person name="Tasca T."/>
            <person name="Bogo M.R."/>
            <person name="de Souza W."/>
        </authorList>
    </citation>
    <scope>NUCLEOTIDE SEQUENCE [LARGE SCALE GENOMIC DNA]</scope>
    <source>
        <strain evidence="3">K</strain>
    </source>
</reference>
<gene>
    <name evidence="3" type="ORF">TRFO_24097</name>
</gene>
<dbReference type="InterPro" id="IPR043502">
    <property type="entry name" value="DNA/RNA_pol_sf"/>
</dbReference>
<accession>A0A1J4KDY7</accession>
<dbReference type="OrthoDB" id="346743at2759"/>
<protein>
    <recommendedName>
        <fullName evidence="2">Reverse transcriptase domain-containing protein</fullName>
    </recommendedName>
</protein>
<dbReference type="RefSeq" id="XP_068360813.1">
    <property type="nucleotide sequence ID" value="XM_068503557.1"/>
</dbReference>
<feature type="domain" description="Reverse transcriptase" evidence="2">
    <location>
        <begin position="225"/>
        <end position="487"/>
    </location>
</feature>
<evidence type="ECO:0000313" key="3">
    <source>
        <dbReference type="EMBL" id="OHT07677.1"/>
    </source>
</evidence>
<evidence type="ECO:0000259" key="2">
    <source>
        <dbReference type="PROSITE" id="PS50878"/>
    </source>
</evidence>
<evidence type="ECO:0000313" key="4">
    <source>
        <dbReference type="Proteomes" id="UP000179807"/>
    </source>
</evidence>
<dbReference type="InterPro" id="IPR000477">
    <property type="entry name" value="RT_dom"/>
</dbReference>
<keyword evidence="4" id="KW-1185">Reference proteome</keyword>
<dbReference type="SUPFAM" id="SSF56672">
    <property type="entry name" value="DNA/RNA polymerases"/>
    <property type="match status" value="1"/>
</dbReference>
<dbReference type="Proteomes" id="UP000179807">
    <property type="component" value="Unassembled WGS sequence"/>
</dbReference>
<feature type="compositionally biased region" description="Polar residues" evidence="1">
    <location>
        <begin position="1016"/>
        <end position="1035"/>
    </location>
</feature>
<dbReference type="PROSITE" id="PS50878">
    <property type="entry name" value="RT_POL"/>
    <property type="match status" value="1"/>
</dbReference>
<feature type="region of interest" description="Disordered" evidence="1">
    <location>
        <begin position="981"/>
        <end position="1035"/>
    </location>
</feature>
<organism evidence="3 4">
    <name type="scientific">Tritrichomonas foetus</name>
    <dbReference type="NCBI Taxonomy" id="1144522"/>
    <lineage>
        <taxon>Eukaryota</taxon>
        <taxon>Metamonada</taxon>
        <taxon>Parabasalia</taxon>
        <taxon>Tritrichomonadida</taxon>
        <taxon>Tritrichomonadidae</taxon>
        <taxon>Tritrichomonas</taxon>
    </lineage>
</organism>
<dbReference type="AlphaFoldDB" id="A0A1J4KDY7"/>
<dbReference type="Pfam" id="PF00078">
    <property type="entry name" value="RVT_1"/>
    <property type="match status" value="1"/>
</dbReference>
<proteinExistence type="predicted"/>
<dbReference type="EMBL" id="MLAK01000690">
    <property type="protein sequence ID" value="OHT07677.1"/>
    <property type="molecule type" value="Genomic_DNA"/>
</dbReference>
<name>A0A1J4KDY7_9EUKA</name>
<dbReference type="GeneID" id="94838261"/>
<dbReference type="InterPro" id="IPR043128">
    <property type="entry name" value="Rev_trsase/Diguanyl_cyclase"/>
</dbReference>
<sequence>MDRALEDSNSLITILKEFKTLKNIPLEERDDSWNNNLSKLKDELLQISLTCNDEIIENTFGTRSAANLRNLEQQQDDWLDKLIYWLESYLNHKYNEKSEYGLKDIKRIRSLYDDDPKRCLEYYIYPNVSPCFTQDRETTKDYFTNSWSLVPEFIEDDDSCWNPHRLLNEEDMDLFWNALLDKKALHSLILNRNARSAHGLDGLSNALFSCSAKLASKYFLNILKSIRQIHKLPEHWKAAKVVLLYKKGDPDCLNNWRPISITSTSYRITMMQFAHAFQRLNDSSRFISFYQKGFIQGSNGCLQHATTVQELINHCSRTKEDIYIASIDLTNAFGEIPHRLIFNNLKHIGFDEGFIDFFRNCYKDSYNIIQTLGFKTDKITIRKGVKQGCPMSPLLFDVAIDPLLRIVHAKHHDDGVCDTCIQAYADDIILISKSSQGLDNMLCTLESFCDYSCLKINAAKCGIYTYILDNNRRVSTDTIFHIFGQEIPKIQLLSLKEYLGAPIARSHVVKMVHSNALIQEITNKINLIDGSPLRLNQKLDAVRRFIIPSLDYELTCNNCRMNDLNAINKLIRKMINSHLNVNSTPIAAFHVDWKDGGLGLQDLTERAKALYIKAFMELNYWSNSRTKSLFKKFTIDERNFRRIQKNDDNSIFMKWNLNSLRQGTQSLCIKAIKALRKLNIQLKKSDDNFSLVDLSSTTNYDKIDDTHKLLLSLKRMFNERWKLKLTSLPLKGHTFHTTIKSPYSSFFLSPAVTKANDEIVKFAVNARCNNLPTGEVVAHGDVTPQCIICHQGLDNLKHRLNCCNVRKSEYKIRHNYVVEDIIKAIDDVHQQHFLFHRSKTIRFNGLNNLEDDNKRLMPDIWFIDHTNNVLNIIEVSVPYGCISERNGGVSTLDLTIEEKRMKYAHLCEDCENKSNMKVQFYPIIVSSLGAIPKQTLSALKRLLKNNMSKVKYYAHEISFSAIRGSARIYWNTGKFNNNSVDNNVGRNNNAYHDHNGSENDDTDDNTDHGNDADNNIMTLGTQSSPVEIQDDTSSQ</sequence>